<dbReference type="Proteomes" id="UP000580568">
    <property type="component" value="Unassembled WGS sequence"/>
</dbReference>
<dbReference type="Pfam" id="PF00583">
    <property type="entry name" value="Acetyltransf_1"/>
    <property type="match status" value="1"/>
</dbReference>
<dbReference type="PANTHER" id="PTHR13355:SF15">
    <property type="entry name" value="GCN5-RELATED N-ACETYLTRANSFERASE 3, CHLOROPLASTIC"/>
    <property type="match status" value="1"/>
</dbReference>
<dbReference type="InterPro" id="IPR016181">
    <property type="entry name" value="Acyl_CoA_acyltransferase"/>
</dbReference>
<proteinExistence type="predicted"/>
<evidence type="ECO:0000259" key="1">
    <source>
        <dbReference type="PROSITE" id="PS51186"/>
    </source>
</evidence>
<accession>A0A6V8SGZ0</accession>
<evidence type="ECO:0000313" key="3">
    <source>
        <dbReference type="Proteomes" id="UP000580568"/>
    </source>
</evidence>
<dbReference type="Gene3D" id="3.40.630.30">
    <property type="match status" value="1"/>
</dbReference>
<dbReference type="EMBL" id="BLZR01000001">
    <property type="protein sequence ID" value="GFP76061.1"/>
    <property type="molecule type" value="Genomic_DNA"/>
</dbReference>
<keyword evidence="3" id="KW-1185">Reference proteome</keyword>
<organism evidence="2 3">
    <name type="scientific">Clostridium fungisolvens</name>
    <dbReference type="NCBI Taxonomy" id="1604897"/>
    <lineage>
        <taxon>Bacteria</taxon>
        <taxon>Bacillati</taxon>
        <taxon>Bacillota</taxon>
        <taxon>Clostridia</taxon>
        <taxon>Eubacteriales</taxon>
        <taxon>Clostridiaceae</taxon>
        <taxon>Clostridium</taxon>
    </lineage>
</organism>
<evidence type="ECO:0000313" key="2">
    <source>
        <dbReference type="EMBL" id="GFP76061.1"/>
    </source>
</evidence>
<dbReference type="CDD" id="cd04301">
    <property type="entry name" value="NAT_SF"/>
    <property type="match status" value="1"/>
</dbReference>
<protein>
    <recommendedName>
        <fullName evidence="1">N-acetyltransferase domain-containing protein</fullName>
    </recommendedName>
</protein>
<comment type="caution">
    <text evidence="2">The sequence shown here is derived from an EMBL/GenBank/DDBJ whole genome shotgun (WGS) entry which is preliminary data.</text>
</comment>
<dbReference type="InterPro" id="IPR039143">
    <property type="entry name" value="GNPNAT1-like"/>
</dbReference>
<reference evidence="2 3" key="1">
    <citation type="submission" date="2020-07" db="EMBL/GenBank/DDBJ databases">
        <title>A new beta-1,3-glucan-decomposing anaerobic bacterium isolated from anoxic soil subjected to biological soil disinfestation.</title>
        <authorList>
            <person name="Ueki A."/>
            <person name="Tonouchi A."/>
        </authorList>
    </citation>
    <scope>NUCLEOTIDE SEQUENCE [LARGE SCALE GENOMIC DNA]</scope>
    <source>
        <strain evidence="2 3">TW1</strain>
    </source>
</reference>
<dbReference type="InterPro" id="IPR000182">
    <property type="entry name" value="GNAT_dom"/>
</dbReference>
<gene>
    <name evidence="2" type="ORF">bsdtw1_02155</name>
</gene>
<dbReference type="GO" id="GO:0008080">
    <property type="term" value="F:N-acetyltransferase activity"/>
    <property type="evidence" value="ECO:0007669"/>
    <property type="project" value="TreeGrafter"/>
</dbReference>
<dbReference type="PANTHER" id="PTHR13355">
    <property type="entry name" value="GLUCOSAMINE 6-PHOSPHATE N-ACETYLTRANSFERASE"/>
    <property type="match status" value="1"/>
</dbReference>
<dbReference type="AlphaFoldDB" id="A0A6V8SGZ0"/>
<feature type="domain" description="N-acetyltransferase" evidence="1">
    <location>
        <begin position="2"/>
        <end position="157"/>
    </location>
</feature>
<dbReference type="RefSeq" id="WP_183277517.1">
    <property type="nucleotide sequence ID" value="NZ_BLZR01000001.1"/>
</dbReference>
<sequence>MLSYRFADEKDVNLLISLRLDFLELIPTDELYYDLKEELKNYFEEKMHNESCVVMFAEDNAAIIGTGMLLFYDSVPSIKNKTGKSAHLTNLYVHESYRKQKIGTLILTKLVEFAREKECYSILLNASDDSKELFSRHGFKKVKSSMIYEVPNEKLAKDTSELYNANPM</sequence>
<dbReference type="PROSITE" id="PS51186">
    <property type="entry name" value="GNAT"/>
    <property type="match status" value="1"/>
</dbReference>
<dbReference type="SUPFAM" id="SSF55729">
    <property type="entry name" value="Acyl-CoA N-acyltransferases (Nat)"/>
    <property type="match status" value="1"/>
</dbReference>
<name>A0A6V8SGZ0_9CLOT</name>